<reference evidence="2" key="1">
    <citation type="journal article" date="2024" name="Proc. Natl. Acad. Sci. U.S.A.">
        <title>Extraordinary preservation of gene collinearity over three hundred million years revealed in homosporous lycophytes.</title>
        <authorList>
            <person name="Li C."/>
            <person name="Wickell D."/>
            <person name="Kuo L.Y."/>
            <person name="Chen X."/>
            <person name="Nie B."/>
            <person name="Liao X."/>
            <person name="Peng D."/>
            <person name="Ji J."/>
            <person name="Jenkins J."/>
            <person name="Williams M."/>
            <person name="Shu S."/>
            <person name="Plott C."/>
            <person name="Barry K."/>
            <person name="Rajasekar S."/>
            <person name="Grimwood J."/>
            <person name="Han X."/>
            <person name="Sun S."/>
            <person name="Hou Z."/>
            <person name="He W."/>
            <person name="Dai G."/>
            <person name="Sun C."/>
            <person name="Schmutz J."/>
            <person name="Leebens-Mack J.H."/>
            <person name="Li F.W."/>
            <person name="Wang L."/>
        </authorList>
    </citation>
    <scope>NUCLEOTIDE SEQUENCE [LARGE SCALE GENOMIC DNA]</scope>
    <source>
        <strain evidence="2">cv. PW_Plant_1</strain>
    </source>
</reference>
<protein>
    <submittedName>
        <fullName evidence="1">Uncharacterized protein</fullName>
    </submittedName>
</protein>
<evidence type="ECO:0000313" key="1">
    <source>
        <dbReference type="EMBL" id="KAJ7549714.1"/>
    </source>
</evidence>
<comment type="caution">
    <text evidence="1">The sequence shown here is derived from an EMBL/GenBank/DDBJ whole genome shotgun (WGS) entry which is preliminary data.</text>
</comment>
<accession>A0ACC2D6A9</accession>
<keyword evidence="2" id="KW-1185">Reference proteome</keyword>
<organism evidence="1 2">
    <name type="scientific">Diphasiastrum complanatum</name>
    <name type="common">Issler's clubmoss</name>
    <name type="synonym">Lycopodium complanatum</name>
    <dbReference type="NCBI Taxonomy" id="34168"/>
    <lineage>
        <taxon>Eukaryota</taxon>
        <taxon>Viridiplantae</taxon>
        <taxon>Streptophyta</taxon>
        <taxon>Embryophyta</taxon>
        <taxon>Tracheophyta</taxon>
        <taxon>Lycopodiopsida</taxon>
        <taxon>Lycopodiales</taxon>
        <taxon>Lycopodiaceae</taxon>
        <taxon>Lycopodioideae</taxon>
        <taxon>Diphasiastrum</taxon>
    </lineage>
</organism>
<proteinExistence type="predicted"/>
<evidence type="ECO:0000313" key="2">
    <source>
        <dbReference type="Proteomes" id="UP001162992"/>
    </source>
</evidence>
<gene>
    <name evidence="1" type="ORF">O6H91_07G064600</name>
</gene>
<name>A0ACC2D6A9_DIPCM</name>
<dbReference type="Proteomes" id="UP001162992">
    <property type="component" value="Chromosome 7"/>
</dbReference>
<sequence length="551" mass="62584">MALLSLLPSLLTLLILSPIDLPLSSLTFASASSSFIPTTLDGPFIPVTVPLDKRLRIDSQDLPNDDPRLARKVSGYFPEQIGIAQSVTPHGMWVSWITGEYGMGRSKENQMDCNQVNSMVHYGTSYFDLHHKATGRSLTYSQIYPYANATNYTSGIIHHVLLTGLKPSTRYYYRCGDPYIDAMSKIYRFKTLPAIGPDSFPKRIAFLGDPGLTYNTTSTLKHLKKNNPDLNIFVGDMSYANLYVTNGTGSACYSCQFHTPIQESYQPRWDFWGRYLEPIRSEIPTMVIEGNHEYEKQIHNQTFVAYKARFAVPAAESGSYTKMYYSFNAGGVHFVMLGGYVDYSRTGDQYAWLKKDLAEVDRSLTPWLIAVFHPPWYNSYAFHYREVECMRQSMEELLYKYGVDAVFTGHVHAYERSNRVYNYEYDPCGPVHITIGDGGNREAMAIQHADEPGACPEPASTPDFKYLPYKFCGFNFTTGPAAAKFCWDRQPDWSAFRESSFGHGILEIKNATHALWTWYRNQEAYGSGHIGDNIFLVRQPGICHNQHHDIQ</sequence>
<dbReference type="EMBL" id="CM055098">
    <property type="protein sequence ID" value="KAJ7549714.1"/>
    <property type="molecule type" value="Genomic_DNA"/>
</dbReference>